<dbReference type="VEuPathDB" id="TriTrypDB:TvY486_0907240"/>
<dbReference type="OMA" id="HHQMLVL"/>
<dbReference type="InterPro" id="IPR023797">
    <property type="entry name" value="RNA3'_phos_cyclase_dom"/>
</dbReference>
<dbReference type="EMBL" id="HE573025">
    <property type="protein sequence ID" value="CCC50903.1"/>
    <property type="molecule type" value="Genomic_DNA"/>
</dbReference>
<dbReference type="PANTHER" id="PTHR11096:SF1">
    <property type="entry name" value="RNA 3'-TERMINAL PHOSPHATE CYCLASE-LIKE PROTEIN"/>
    <property type="match status" value="1"/>
</dbReference>
<comment type="similarity">
    <text evidence="2">Belongs to the RNA 3'-terminal cyclase family. Type 2 subfamily.</text>
</comment>
<dbReference type="InterPro" id="IPR013791">
    <property type="entry name" value="RNA3'-term_phos_cycl_insert"/>
</dbReference>
<comment type="subcellular location">
    <subcellularLocation>
        <location evidence="1">Nucleus</location>
        <location evidence="1">Nucleolus</location>
    </subcellularLocation>
</comment>
<dbReference type="InterPro" id="IPR000228">
    <property type="entry name" value="RNA3'_term_phos_cyc"/>
</dbReference>
<dbReference type="GO" id="GO:0004521">
    <property type="term" value="F:RNA endonuclease activity"/>
    <property type="evidence" value="ECO:0007669"/>
    <property type="project" value="TreeGrafter"/>
</dbReference>
<dbReference type="PROSITE" id="PS01287">
    <property type="entry name" value="RTC"/>
    <property type="match status" value="1"/>
</dbReference>
<evidence type="ECO:0000256" key="2">
    <source>
        <dbReference type="ARBA" id="ARBA00007089"/>
    </source>
</evidence>
<dbReference type="SUPFAM" id="SSF55205">
    <property type="entry name" value="EPT/RTPC-like"/>
    <property type="match status" value="1"/>
</dbReference>
<feature type="domain" description="RNA 3'-terminal phosphate cyclase insert" evidence="6">
    <location>
        <begin position="175"/>
        <end position="276"/>
    </location>
</feature>
<evidence type="ECO:0000256" key="1">
    <source>
        <dbReference type="ARBA" id="ARBA00004604"/>
    </source>
</evidence>
<dbReference type="Pfam" id="PF01137">
    <property type="entry name" value="RTC"/>
    <property type="match status" value="1"/>
</dbReference>
<keyword evidence="3" id="KW-0690">Ribosome biogenesis</keyword>
<dbReference type="GO" id="GO:0000479">
    <property type="term" value="P:endonucleolytic cleavage of tricistronic rRNA transcript (SSU-rRNA, 5.8S rRNA, LSU-rRNA)"/>
    <property type="evidence" value="ECO:0007669"/>
    <property type="project" value="TreeGrafter"/>
</dbReference>
<protein>
    <submittedName>
        <fullName evidence="7">Putative RNA 3'-terminal phosphate cyclase-like protein</fullName>
    </submittedName>
</protein>
<dbReference type="FunFam" id="3.30.360.20:FF:000005">
    <property type="entry name" value="RNA re-capping enzyme"/>
    <property type="match status" value="1"/>
</dbReference>
<evidence type="ECO:0000256" key="3">
    <source>
        <dbReference type="ARBA" id="ARBA00022517"/>
    </source>
</evidence>
<keyword evidence="4" id="KW-0539">Nucleus</keyword>
<reference evidence="7" key="1">
    <citation type="journal article" date="2012" name="Proc. Natl. Acad. Sci. U.S.A.">
        <title>Antigenic diversity is generated by distinct evolutionary mechanisms in African trypanosome species.</title>
        <authorList>
            <person name="Jackson A.P."/>
            <person name="Berry A."/>
            <person name="Aslett M."/>
            <person name="Allison H.C."/>
            <person name="Burton P."/>
            <person name="Vavrova-Anderson J."/>
            <person name="Brown R."/>
            <person name="Browne H."/>
            <person name="Corton N."/>
            <person name="Hauser H."/>
            <person name="Gamble J."/>
            <person name="Gilderthorp R."/>
            <person name="Marcello L."/>
            <person name="McQuillan J."/>
            <person name="Otto T.D."/>
            <person name="Quail M.A."/>
            <person name="Sanders M.J."/>
            <person name="van Tonder A."/>
            <person name="Ginger M.L."/>
            <person name="Field M.C."/>
            <person name="Barry J.D."/>
            <person name="Hertz-Fowler C."/>
            <person name="Berriman M."/>
        </authorList>
    </citation>
    <scope>NUCLEOTIDE SEQUENCE</scope>
    <source>
        <strain evidence="7">Y486</strain>
    </source>
</reference>
<dbReference type="Pfam" id="PF05189">
    <property type="entry name" value="RTC_insert"/>
    <property type="match status" value="1"/>
</dbReference>
<dbReference type="AlphaFoldDB" id="G0U3P6"/>
<dbReference type="InterPro" id="IPR020719">
    <property type="entry name" value="RNA3'_term_phos_cycl-like_CS"/>
</dbReference>
<dbReference type="InterPro" id="IPR037136">
    <property type="entry name" value="RNA3'_phos_cyclase_dom_sf"/>
</dbReference>
<dbReference type="PANTHER" id="PTHR11096">
    <property type="entry name" value="RNA 3' TERMINAL PHOSPHATE CYCLASE"/>
    <property type="match status" value="1"/>
</dbReference>
<dbReference type="InterPro" id="IPR013792">
    <property type="entry name" value="RNA3'P_cycl/enolpyr_Trfase_a/b"/>
</dbReference>
<evidence type="ECO:0000256" key="4">
    <source>
        <dbReference type="ARBA" id="ARBA00023242"/>
    </source>
</evidence>
<dbReference type="Gene3D" id="3.30.360.20">
    <property type="entry name" value="RNA 3'-terminal phosphate cyclase, insert domain"/>
    <property type="match status" value="1"/>
</dbReference>
<gene>
    <name evidence="7" type="ORF">TVY486_0907240</name>
</gene>
<feature type="domain" description="RNA 3'-terminal phosphate cyclase" evidence="5">
    <location>
        <begin position="4"/>
        <end position="327"/>
    </location>
</feature>
<name>G0U3P6_TRYVY</name>
<dbReference type="GO" id="GO:0005730">
    <property type="term" value="C:nucleolus"/>
    <property type="evidence" value="ECO:0007669"/>
    <property type="project" value="UniProtKB-SubCell"/>
</dbReference>
<evidence type="ECO:0000259" key="6">
    <source>
        <dbReference type="Pfam" id="PF05189"/>
    </source>
</evidence>
<proteinExistence type="inferred from homology"/>
<dbReference type="NCBIfam" id="TIGR03400">
    <property type="entry name" value="18S_RNA_Rcl1p"/>
    <property type="match status" value="1"/>
</dbReference>
<dbReference type="InterPro" id="IPR036553">
    <property type="entry name" value="RPTC_insert"/>
</dbReference>
<sequence length="362" mass="39082">MLIFEGGSLFRHHIVCSLLANKPIRITGIHDEAVPEGIQTVEANFLKFIDRLTSGSKFECTDQNTTLTFNPGMILGGNFSHEVPNTRCVTYIAEVAVLLLPFAKFDTRLTLVGSTQSEQDISVDTLRTVTSRWLRLFGIECNVRIIRRGVAPGGGGAIELQCKAIRRLASVNATVRGRVRRIRGISFGSRVAPDLSQRAATAAKGVLLNFLPDVYVVTDLDSSKRSHNEPSSGYGVLLVAETTSKHCIISQETTAAPNEPPESVGKRAAELLLDQILDGGCVDAHHQMLVLLLMALAPDDVSTVRFGQLTAGLVSAVMILEMYFGVSCGTKEEAATMGKELPPTTLITCLGSNAVNMWKKSG</sequence>
<dbReference type="InterPro" id="IPR016443">
    <property type="entry name" value="RNA3'_term_phos_cyc_type_2"/>
</dbReference>
<dbReference type="Gene3D" id="3.65.10.20">
    <property type="entry name" value="RNA 3'-terminal phosphate cyclase domain"/>
    <property type="match status" value="1"/>
</dbReference>
<accession>G0U3P6</accession>
<evidence type="ECO:0000313" key="7">
    <source>
        <dbReference type="EMBL" id="CCC50903.1"/>
    </source>
</evidence>
<evidence type="ECO:0000259" key="5">
    <source>
        <dbReference type="Pfam" id="PF01137"/>
    </source>
</evidence>
<organism evidence="7">
    <name type="scientific">Trypanosoma vivax (strain Y486)</name>
    <dbReference type="NCBI Taxonomy" id="1055687"/>
    <lineage>
        <taxon>Eukaryota</taxon>
        <taxon>Discoba</taxon>
        <taxon>Euglenozoa</taxon>
        <taxon>Kinetoplastea</taxon>
        <taxon>Metakinetoplastina</taxon>
        <taxon>Trypanosomatida</taxon>
        <taxon>Trypanosomatidae</taxon>
        <taxon>Trypanosoma</taxon>
        <taxon>Duttonella</taxon>
    </lineage>
</organism>